<dbReference type="InterPro" id="IPR036388">
    <property type="entry name" value="WH-like_DNA-bd_sf"/>
</dbReference>
<organism evidence="6 7">
    <name type="scientific">Photobacterium lipolyticum</name>
    <dbReference type="NCBI Taxonomy" id="266810"/>
    <lineage>
        <taxon>Bacteria</taxon>
        <taxon>Pseudomonadati</taxon>
        <taxon>Pseudomonadota</taxon>
        <taxon>Gammaproteobacteria</taxon>
        <taxon>Vibrionales</taxon>
        <taxon>Vibrionaceae</taxon>
        <taxon>Photobacterium</taxon>
    </lineage>
</organism>
<evidence type="ECO:0000313" key="6">
    <source>
        <dbReference type="EMBL" id="PSW06790.1"/>
    </source>
</evidence>
<evidence type="ECO:0000259" key="5">
    <source>
        <dbReference type="PROSITE" id="PS50931"/>
    </source>
</evidence>
<sequence length="294" mass="33792">MINQKWLTTFMMLVKTGHFTHAAEKMHMTQPGVSQHIKKLEEQLKTTLINRYGKQFELSLAGEKLYQYGQQMLALEEQLHQAIEQDDPLQGECRFSCSGALAMHLYPHFLAYQCKHSGLNVSVEAAPNQNIIDDILDNKIDIGIVTQQEDSDELVQYQVGHETLQLVLPIQYKNEAIDFAFLNTLGFINHPDGFHYVEKVLKANNFNSYRGSESLSIKSYINQLSQILLPVSQGLGFTVLPARAIAQFEPQQSLYVAPLTHNVTEKLYLTKKRYRQLPARYEWFEQTICRLLEL</sequence>
<dbReference type="PROSITE" id="PS50931">
    <property type="entry name" value="HTH_LYSR"/>
    <property type="match status" value="1"/>
</dbReference>
<dbReference type="GO" id="GO:0000976">
    <property type="term" value="F:transcription cis-regulatory region binding"/>
    <property type="evidence" value="ECO:0007669"/>
    <property type="project" value="TreeGrafter"/>
</dbReference>
<keyword evidence="7" id="KW-1185">Reference proteome</keyword>
<dbReference type="SUPFAM" id="SSF53850">
    <property type="entry name" value="Periplasmic binding protein-like II"/>
    <property type="match status" value="1"/>
</dbReference>
<dbReference type="GO" id="GO:0003700">
    <property type="term" value="F:DNA-binding transcription factor activity"/>
    <property type="evidence" value="ECO:0007669"/>
    <property type="project" value="InterPro"/>
</dbReference>
<dbReference type="PANTHER" id="PTHR30126">
    <property type="entry name" value="HTH-TYPE TRANSCRIPTIONAL REGULATOR"/>
    <property type="match status" value="1"/>
</dbReference>
<proteinExistence type="inferred from homology"/>
<dbReference type="PANTHER" id="PTHR30126:SF99">
    <property type="entry name" value="TRANSCRIPTIONAL REGULATOR LYSR FAMILY"/>
    <property type="match status" value="1"/>
</dbReference>
<dbReference type="InterPro" id="IPR036390">
    <property type="entry name" value="WH_DNA-bd_sf"/>
</dbReference>
<dbReference type="EMBL" id="PYMC01000002">
    <property type="protein sequence ID" value="PSW06790.1"/>
    <property type="molecule type" value="Genomic_DNA"/>
</dbReference>
<dbReference type="InterPro" id="IPR005119">
    <property type="entry name" value="LysR_subst-bd"/>
</dbReference>
<dbReference type="PRINTS" id="PR00039">
    <property type="entry name" value="HTHLYSR"/>
</dbReference>
<reference evidence="6 7" key="1">
    <citation type="submission" date="2018-03" db="EMBL/GenBank/DDBJ databases">
        <title>Whole genome sequencing of Histamine producing bacteria.</title>
        <authorList>
            <person name="Butler K."/>
        </authorList>
    </citation>
    <scope>NUCLEOTIDE SEQUENCE [LARGE SCALE GENOMIC DNA]</scope>
    <source>
        <strain evidence="6 7">DSM 16190</strain>
    </source>
</reference>
<dbReference type="Pfam" id="PF00126">
    <property type="entry name" value="HTH_1"/>
    <property type="match status" value="1"/>
</dbReference>
<evidence type="ECO:0000256" key="2">
    <source>
        <dbReference type="ARBA" id="ARBA00023015"/>
    </source>
</evidence>
<evidence type="ECO:0000313" key="7">
    <source>
        <dbReference type="Proteomes" id="UP000240904"/>
    </source>
</evidence>
<dbReference type="InterPro" id="IPR000847">
    <property type="entry name" value="LysR_HTH_N"/>
</dbReference>
<dbReference type="RefSeq" id="WP_107282153.1">
    <property type="nucleotide sequence ID" value="NZ_PYMC01000002.1"/>
</dbReference>
<accession>A0A2T3N380</accession>
<keyword evidence="3" id="KW-0238">DNA-binding</keyword>
<keyword evidence="4" id="KW-0804">Transcription</keyword>
<evidence type="ECO:0000256" key="3">
    <source>
        <dbReference type="ARBA" id="ARBA00023125"/>
    </source>
</evidence>
<dbReference type="SUPFAM" id="SSF46785">
    <property type="entry name" value="Winged helix' DNA-binding domain"/>
    <property type="match status" value="1"/>
</dbReference>
<dbReference type="Gene3D" id="1.10.10.10">
    <property type="entry name" value="Winged helix-like DNA-binding domain superfamily/Winged helix DNA-binding domain"/>
    <property type="match status" value="1"/>
</dbReference>
<feature type="domain" description="HTH lysR-type" evidence="5">
    <location>
        <begin position="2"/>
        <end position="59"/>
    </location>
</feature>
<dbReference type="Gene3D" id="3.40.190.10">
    <property type="entry name" value="Periplasmic binding protein-like II"/>
    <property type="match status" value="2"/>
</dbReference>
<dbReference type="OrthoDB" id="5289754at2"/>
<dbReference type="FunFam" id="1.10.10.10:FF:000001">
    <property type="entry name" value="LysR family transcriptional regulator"/>
    <property type="match status" value="1"/>
</dbReference>
<evidence type="ECO:0000256" key="1">
    <source>
        <dbReference type="ARBA" id="ARBA00009437"/>
    </source>
</evidence>
<comment type="similarity">
    <text evidence="1">Belongs to the LysR transcriptional regulatory family.</text>
</comment>
<dbReference type="AlphaFoldDB" id="A0A2T3N380"/>
<dbReference type="Pfam" id="PF03466">
    <property type="entry name" value="LysR_substrate"/>
    <property type="match status" value="1"/>
</dbReference>
<keyword evidence="2" id="KW-0805">Transcription regulation</keyword>
<name>A0A2T3N380_9GAMM</name>
<protein>
    <submittedName>
        <fullName evidence="6">LysR family transcriptional regulator</fullName>
    </submittedName>
</protein>
<gene>
    <name evidence="6" type="ORF">C9I89_04505</name>
</gene>
<evidence type="ECO:0000256" key="4">
    <source>
        <dbReference type="ARBA" id="ARBA00023163"/>
    </source>
</evidence>
<dbReference type="Proteomes" id="UP000240904">
    <property type="component" value="Unassembled WGS sequence"/>
</dbReference>
<comment type="caution">
    <text evidence="6">The sequence shown here is derived from an EMBL/GenBank/DDBJ whole genome shotgun (WGS) entry which is preliminary data.</text>
</comment>
<dbReference type="CDD" id="cd05466">
    <property type="entry name" value="PBP2_LTTR_substrate"/>
    <property type="match status" value="1"/>
</dbReference>